<keyword evidence="8" id="KW-0862">Zinc</keyword>
<evidence type="ECO:0000256" key="4">
    <source>
        <dbReference type="ARBA" id="ARBA00022670"/>
    </source>
</evidence>
<evidence type="ECO:0000256" key="7">
    <source>
        <dbReference type="ARBA" id="ARBA00022801"/>
    </source>
</evidence>
<keyword evidence="3" id="KW-1003">Cell membrane</keyword>
<evidence type="ECO:0000256" key="3">
    <source>
        <dbReference type="ARBA" id="ARBA00022475"/>
    </source>
</evidence>
<feature type="transmembrane region" description="Helical" evidence="12">
    <location>
        <begin position="609"/>
        <end position="629"/>
    </location>
</feature>
<evidence type="ECO:0000259" key="13">
    <source>
        <dbReference type="Pfam" id="PF01435"/>
    </source>
</evidence>
<gene>
    <name evidence="15" type="ORF">AUN14_15925</name>
    <name evidence="14" type="ORF">FZI19_01005</name>
</gene>
<feature type="transmembrane region" description="Helical" evidence="12">
    <location>
        <begin position="537"/>
        <end position="557"/>
    </location>
</feature>
<comment type="caution">
    <text evidence="15">The sequence shown here is derived from an EMBL/GenBank/DDBJ whole genome shotgun (WGS) entry which is preliminary data.</text>
</comment>
<evidence type="ECO:0000313" key="14">
    <source>
        <dbReference type="EMBL" id="KAB0886538.1"/>
    </source>
</evidence>
<feature type="domain" description="Peptidase M48" evidence="13">
    <location>
        <begin position="291"/>
        <end position="462"/>
    </location>
</feature>
<dbReference type="InterPro" id="IPR001915">
    <property type="entry name" value="Peptidase_M48"/>
</dbReference>
<dbReference type="EMBL" id="WAGD01000004">
    <property type="protein sequence ID" value="KAB0886538.1"/>
    <property type="molecule type" value="Genomic_DNA"/>
</dbReference>
<feature type="transmembrane region" description="Helical" evidence="12">
    <location>
        <begin position="145"/>
        <end position="168"/>
    </location>
</feature>
<keyword evidence="7" id="KW-0378">Hydrolase</keyword>
<dbReference type="PANTHER" id="PTHR43221:SF1">
    <property type="entry name" value="PROTEASE HTPX"/>
    <property type="match status" value="1"/>
</dbReference>
<keyword evidence="6" id="KW-0479">Metal-binding</keyword>
<feature type="transmembrane region" description="Helical" evidence="12">
    <location>
        <begin position="7"/>
        <end position="25"/>
    </location>
</feature>
<organism evidence="15 16">
    <name type="scientific">Cronobacter muytjensii</name>
    <dbReference type="NCBI Taxonomy" id="413501"/>
    <lineage>
        <taxon>Bacteria</taxon>
        <taxon>Pseudomonadati</taxon>
        <taxon>Pseudomonadota</taxon>
        <taxon>Gammaproteobacteria</taxon>
        <taxon>Enterobacterales</taxon>
        <taxon>Enterobacteriaceae</taxon>
        <taxon>Cronobacter</taxon>
    </lineage>
</organism>
<dbReference type="Proteomes" id="UP000469927">
    <property type="component" value="Unassembled WGS sequence"/>
</dbReference>
<evidence type="ECO:0000256" key="1">
    <source>
        <dbReference type="ARBA" id="ARBA00001947"/>
    </source>
</evidence>
<feature type="transmembrane region" description="Helical" evidence="12">
    <location>
        <begin position="569"/>
        <end position="588"/>
    </location>
</feature>
<protein>
    <submittedName>
        <fullName evidence="14">M48 family metalloprotease</fullName>
    </submittedName>
    <submittedName>
        <fullName evidence="15">Zn-dependent protease with chaperone function</fullName>
    </submittedName>
</protein>
<accession>A0A2T7AQ97</accession>
<proteinExistence type="predicted"/>
<evidence type="ECO:0000313" key="17">
    <source>
        <dbReference type="Proteomes" id="UP000469927"/>
    </source>
</evidence>
<dbReference type="CDD" id="cd07328">
    <property type="entry name" value="M48_Ste24p_like"/>
    <property type="match status" value="1"/>
</dbReference>
<evidence type="ECO:0000256" key="12">
    <source>
        <dbReference type="SAM" id="Phobius"/>
    </source>
</evidence>
<dbReference type="EMBL" id="MSAE01000033">
    <property type="protein sequence ID" value="PUX11691.1"/>
    <property type="molecule type" value="Genomic_DNA"/>
</dbReference>
<name>A0A2T7AQ97_9ENTR</name>
<evidence type="ECO:0000256" key="11">
    <source>
        <dbReference type="ARBA" id="ARBA00023136"/>
    </source>
</evidence>
<dbReference type="GO" id="GO:0005886">
    <property type="term" value="C:plasma membrane"/>
    <property type="evidence" value="ECO:0007669"/>
    <property type="project" value="UniProtKB-SubCell"/>
</dbReference>
<reference evidence="15 16" key="1">
    <citation type="submission" date="2016-12" db="EMBL/GenBank/DDBJ databases">
        <title>Analysis of the Molecular Diversity Among Cronobacter Species Isolated from Filth Flies Using a Pan Genomic DNA Microarray.</title>
        <authorList>
            <person name="Pava-Ripoll M."/>
            <person name="Tall B."/>
            <person name="Farber J."/>
            <person name="Fanning S."/>
            <person name="Lehner A."/>
            <person name="Stephan R."/>
            <person name="Pagotto F."/>
            <person name="Iverson C."/>
            <person name="Ziobro G."/>
            <person name="Miller A."/>
            <person name="Pearson R."/>
            <person name="Yan Q."/>
            <person name="Kim M."/>
            <person name="Jeong S."/>
            <person name="Park J."/>
            <person name="Jun S."/>
            <person name="Choi H."/>
            <person name="Chung T."/>
            <person name="Yoo Y."/>
            <person name="Park E."/>
            <person name="Hwang S."/>
            <person name="Lee B."/>
            <person name="Sathyamoorthy V."/>
            <person name="Carter L."/>
            <person name="Mammel M."/>
            <person name="Jackson S."/>
            <person name="Kothary M."/>
            <person name="Patel I."/>
            <person name="Grim C."/>
            <person name="Gopinath G."/>
            <person name="Gangiredla J."/>
            <person name="Chase H."/>
        </authorList>
    </citation>
    <scope>NUCLEOTIDE SEQUENCE [LARGE SCALE GENOMIC DNA]</scope>
    <source>
        <strain evidence="15 16">MOD1-Md1s</strain>
    </source>
</reference>
<dbReference type="Pfam" id="PF01435">
    <property type="entry name" value="Peptidase_M48"/>
    <property type="match status" value="1"/>
</dbReference>
<feature type="transmembrane region" description="Helical" evidence="12">
    <location>
        <begin position="99"/>
        <end position="124"/>
    </location>
</feature>
<evidence type="ECO:0000256" key="5">
    <source>
        <dbReference type="ARBA" id="ARBA00022692"/>
    </source>
</evidence>
<evidence type="ECO:0000256" key="9">
    <source>
        <dbReference type="ARBA" id="ARBA00022989"/>
    </source>
</evidence>
<dbReference type="Proteomes" id="UP000244378">
    <property type="component" value="Unassembled WGS sequence"/>
</dbReference>
<dbReference type="RefSeq" id="WP_075193675.1">
    <property type="nucleotide sequence ID" value="NZ_JADKNN010000003.1"/>
</dbReference>
<reference evidence="14 17" key="2">
    <citation type="submission" date="2019-08" db="EMBL/GenBank/DDBJ databases">
        <title>Prevalence, distribution, and phylogeny of type two toxin-antitoxin genes possessed by Cronobacter species where C. sakazakii homologs follow sequence type lineages.</title>
        <authorList>
            <person name="Finkelstein S."/>
            <person name="Negrete F."/>
            <person name="Jang H."/>
            <person name="Gopinath G.R."/>
            <person name="Tall B.D."/>
        </authorList>
    </citation>
    <scope>NUCLEOTIDE SEQUENCE [LARGE SCALE GENOMIC DNA]</scope>
    <source>
        <strain evidence="14 17">MOD1_GK1257</strain>
    </source>
</reference>
<dbReference type="AlphaFoldDB" id="A0A2T7AQ97"/>
<comment type="subcellular location">
    <subcellularLocation>
        <location evidence="2">Cell membrane</location>
        <topology evidence="2">Multi-pass membrane protein</topology>
    </subcellularLocation>
</comment>
<keyword evidence="9 12" id="KW-1133">Transmembrane helix</keyword>
<keyword evidence="4 15" id="KW-0645">Protease</keyword>
<evidence type="ECO:0000313" key="16">
    <source>
        <dbReference type="Proteomes" id="UP000244378"/>
    </source>
</evidence>
<evidence type="ECO:0000313" key="15">
    <source>
        <dbReference type="EMBL" id="PUX11691.1"/>
    </source>
</evidence>
<dbReference type="PANTHER" id="PTHR43221">
    <property type="entry name" value="PROTEASE HTPX"/>
    <property type="match status" value="1"/>
</dbReference>
<keyword evidence="5 12" id="KW-0812">Transmembrane</keyword>
<dbReference type="GO" id="GO:0006508">
    <property type="term" value="P:proteolysis"/>
    <property type="evidence" value="ECO:0007669"/>
    <property type="project" value="UniProtKB-KW"/>
</dbReference>
<dbReference type="GO" id="GO:0046872">
    <property type="term" value="F:metal ion binding"/>
    <property type="evidence" value="ECO:0007669"/>
    <property type="project" value="UniProtKB-KW"/>
</dbReference>
<evidence type="ECO:0000256" key="6">
    <source>
        <dbReference type="ARBA" id="ARBA00022723"/>
    </source>
</evidence>
<feature type="transmembrane region" description="Helical" evidence="12">
    <location>
        <begin position="188"/>
        <end position="205"/>
    </location>
</feature>
<dbReference type="InterPro" id="IPR050083">
    <property type="entry name" value="HtpX_protease"/>
</dbReference>
<comment type="cofactor">
    <cofactor evidence="1">
        <name>Zn(2+)</name>
        <dbReference type="ChEBI" id="CHEBI:29105"/>
    </cofactor>
</comment>
<dbReference type="GO" id="GO:0004222">
    <property type="term" value="F:metalloendopeptidase activity"/>
    <property type="evidence" value="ECO:0007669"/>
    <property type="project" value="InterPro"/>
</dbReference>
<evidence type="ECO:0000256" key="2">
    <source>
        <dbReference type="ARBA" id="ARBA00004651"/>
    </source>
</evidence>
<evidence type="ECO:0000256" key="10">
    <source>
        <dbReference type="ARBA" id="ARBA00023049"/>
    </source>
</evidence>
<keyword evidence="10 14" id="KW-0482">Metalloprotease</keyword>
<sequence>MTKKSFAYLFLLPLAIFLYAVLQHYRVATLLDRAEYEQNILVKAEKIVNNNFTGSLEIEYQREGADKAERMYASSAQTEASLFLSQNKKALSVAKPMLYLSYGGLGLSLLFLLTNSALIALGYLGAKKGRRSQHDLVQAFDFCRTWLPFILAGQVLFLTLSVSCLIFYELTGWMSTAKDSGDILAGGYFFLLGIGYIVFIIWRLVKMLSKSFSLFQPEPKPVMGRNLTHDDAPALWARVERLALKLETITPDNIVAGLTENFYVTANPVRLNTGEILTGQTLYFSLPWAALLDEAEIDAVLGHELGHFSGKDTEYSLRFAPLYARFSSSIEAVFGLRKNAPGYMNVDFNTAMSSCNYVLGQFHDTVMYWRQRREHGADEMGAKVSTPLALSSSLLRIAALSNPVDEYLNEVYNARVMPDDVVAALLAHLQMSPLPDPQRYLENETAHPYDTHPSCKARIEALGCTTDEAAAIAARPVTGDAFAHLFLLVNDFKQLCRTLSAELTGEITQYRDNYKQSLETVLHRAAKETVIYARPKIAIGGALVFIFFLYVTVGGLFDPALKSSLDGEDYTYVCLLLGLAVISGLGLRRVIKVWKRGKQPVMVLRHGSISVHMLSAPVPLAALTGYVFFKTRRGLRIGFTYKEGYEPPPRTDNRWLTYTHCSSTEPFFYVTAYGKLRDASGAPVSQEQLAELLDTYLSASVAEHEIKDFQ</sequence>
<dbReference type="OrthoDB" id="5295941at2"/>
<keyword evidence="17" id="KW-1185">Reference proteome</keyword>
<keyword evidence="11 12" id="KW-0472">Membrane</keyword>
<evidence type="ECO:0000256" key="8">
    <source>
        <dbReference type="ARBA" id="ARBA00022833"/>
    </source>
</evidence>
<dbReference type="Gene3D" id="3.30.2010.10">
    <property type="entry name" value="Metalloproteases ('zincins'), catalytic domain"/>
    <property type="match status" value="1"/>
</dbReference>